<protein>
    <recommendedName>
        <fullName evidence="1">PPC domain-containing protein</fullName>
    </recommendedName>
</protein>
<dbReference type="GeneID" id="20229206"/>
<dbReference type="CDD" id="cd11378">
    <property type="entry name" value="DUF296"/>
    <property type="match status" value="1"/>
</dbReference>
<dbReference type="Pfam" id="PF03479">
    <property type="entry name" value="PCC"/>
    <property type="match status" value="1"/>
</dbReference>
<dbReference type="InParanoid" id="F0Y1M4"/>
<keyword evidence="3" id="KW-1185">Reference proteome</keyword>
<dbReference type="KEGG" id="aaf:AURANDRAFT_8239"/>
<reference evidence="2 3" key="1">
    <citation type="journal article" date="2011" name="Proc. Natl. Acad. Sci. U.S.A.">
        <title>Niche of harmful alga Aureococcus anophagefferens revealed through ecogenomics.</title>
        <authorList>
            <person name="Gobler C.J."/>
            <person name="Berry D.L."/>
            <person name="Dyhrman S.T."/>
            <person name="Wilhelm S.W."/>
            <person name="Salamov A."/>
            <person name="Lobanov A.V."/>
            <person name="Zhang Y."/>
            <person name="Collier J.L."/>
            <person name="Wurch L.L."/>
            <person name="Kustka A.B."/>
            <person name="Dill B.D."/>
            <person name="Shah M."/>
            <person name="VerBerkmoes N.C."/>
            <person name="Kuo A."/>
            <person name="Terry A."/>
            <person name="Pangilinan J."/>
            <person name="Lindquist E.A."/>
            <person name="Lucas S."/>
            <person name="Paulsen I.T."/>
            <person name="Hattenrath-Lehmann T.K."/>
            <person name="Talmage S.C."/>
            <person name="Walker E.A."/>
            <person name="Koch F."/>
            <person name="Burson A.M."/>
            <person name="Marcoval M.A."/>
            <person name="Tang Y.Z."/>
            <person name="Lecleir G.R."/>
            <person name="Coyne K.J."/>
            <person name="Berg G.M."/>
            <person name="Bertrand E.M."/>
            <person name="Saito M.A."/>
            <person name="Gladyshev V.N."/>
            <person name="Grigoriev I.V."/>
        </authorList>
    </citation>
    <scope>NUCLEOTIDE SEQUENCE [LARGE SCALE GENOMIC DNA]</scope>
    <source>
        <strain evidence="3">CCMP 1984</strain>
    </source>
</reference>
<proteinExistence type="predicted"/>
<evidence type="ECO:0000313" key="3">
    <source>
        <dbReference type="Proteomes" id="UP000002729"/>
    </source>
</evidence>
<feature type="non-terminal residue" evidence="2">
    <location>
        <position position="1"/>
    </location>
</feature>
<name>F0Y1M4_AURAN</name>
<sequence length="133" mass="14047">AAARMYALRLRPGEELLSTLKAFCFDRGLASAYVATCVGSLQKATLRLANADRHSPNEIRSYEQRFEITSLVGTISRDGGAHVHIGLADAAGACVGGHLISGEIFTTAEIVVGTVAGATFVREHDDATGFPEL</sequence>
<organism evidence="3">
    <name type="scientific">Aureococcus anophagefferens</name>
    <name type="common">Harmful bloom alga</name>
    <dbReference type="NCBI Taxonomy" id="44056"/>
    <lineage>
        <taxon>Eukaryota</taxon>
        <taxon>Sar</taxon>
        <taxon>Stramenopiles</taxon>
        <taxon>Ochrophyta</taxon>
        <taxon>Pelagophyceae</taxon>
        <taxon>Pelagomonadales</taxon>
        <taxon>Pelagomonadaceae</taxon>
        <taxon>Aureococcus</taxon>
    </lineage>
</organism>
<dbReference type="SUPFAM" id="SSF117856">
    <property type="entry name" value="AF0104/ALDC/Ptd012-like"/>
    <property type="match status" value="1"/>
</dbReference>
<evidence type="ECO:0000259" key="1">
    <source>
        <dbReference type="PROSITE" id="PS51742"/>
    </source>
</evidence>
<dbReference type="PROSITE" id="PS51742">
    <property type="entry name" value="PPC"/>
    <property type="match status" value="1"/>
</dbReference>
<evidence type="ECO:0000313" key="2">
    <source>
        <dbReference type="EMBL" id="EGB10911.1"/>
    </source>
</evidence>
<dbReference type="Proteomes" id="UP000002729">
    <property type="component" value="Unassembled WGS sequence"/>
</dbReference>
<dbReference type="RefSeq" id="XP_009034176.1">
    <property type="nucleotide sequence ID" value="XM_009035928.1"/>
</dbReference>
<dbReference type="PANTHER" id="PTHR34988:SF1">
    <property type="entry name" value="DNA-BINDING PROTEIN"/>
    <property type="match status" value="1"/>
</dbReference>
<accession>F0Y1M4</accession>
<feature type="non-terminal residue" evidence="2">
    <location>
        <position position="133"/>
    </location>
</feature>
<dbReference type="InterPro" id="IPR005175">
    <property type="entry name" value="PPC_dom"/>
</dbReference>
<dbReference type="PANTHER" id="PTHR34988">
    <property type="entry name" value="PROTEIN, PUTATIVE-RELATED"/>
    <property type="match status" value="1"/>
</dbReference>
<feature type="domain" description="PPC" evidence="1">
    <location>
        <begin position="1"/>
        <end position="133"/>
    </location>
</feature>
<dbReference type="Gene3D" id="3.30.1330.80">
    <property type="entry name" value="Hypothetical protein, similar to alpha- acetolactate decarboxylase, domain 2"/>
    <property type="match status" value="1"/>
</dbReference>
<gene>
    <name evidence="2" type="ORF">AURANDRAFT_8239</name>
</gene>
<dbReference type="EMBL" id="GL833123">
    <property type="protein sequence ID" value="EGB10911.1"/>
    <property type="molecule type" value="Genomic_DNA"/>
</dbReference>
<dbReference type="OMA" id="TEINGHF"/>
<dbReference type="OrthoDB" id="2156856at2759"/>
<dbReference type="AlphaFoldDB" id="F0Y1M4"/>